<dbReference type="InterPro" id="IPR000878">
    <property type="entry name" value="4pyrrol_Mease"/>
</dbReference>
<sequence length="494" mass="55823">MNNQTLIIVVGLGSGGEDQLTLGTLKALESSFRRYVRTADHPAVADLKLRDIGFESFDRLYEQHDDFAEVYDAIANELLAAAAGSPGETIVYAVPGHPMVAERTVQLLRQRAPEQGVGLKLLGGESFLDQAFTRLGFDPIEGFQLLDASELTREHLRPRLHTVIGQVYDAYTASEAKLALMNVYPDDHPIVVGQALGVEGQERILHIPLYELDRLDSYGNLMLVYIPASSDDRLSRRSFERLHEIVAILRSPEGCPWDREQTHQSIRRNFIEETYEAIEALDLDDPDGMKEEFGDVILQVLLHSQMEEETGAFDVFDVLAELNDKLIFRHPHVFGGENAENAEAALRNWEQMKAEEKKRKGLAERQSLLDGIPKDLPALPRAHKVQKKAASVGFDWPNLDGVFDKIEEELGELRQAVREESAERQRDELGDLLFAVVNASRFIKADPEEALAGTNRRFAERFKYIEEQLRISGRSFGDTDLIEMDAWWEEAKNR</sequence>
<name>A0A3D9IRT5_9BACL</name>
<dbReference type="RefSeq" id="WP_116063243.1">
    <property type="nucleotide sequence ID" value="NZ_QRDZ01000022.1"/>
</dbReference>
<feature type="domain" description="NTP pyrophosphohydrolase MazG-like" evidence="3">
    <location>
        <begin position="406"/>
        <end position="461"/>
    </location>
</feature>
<dbReference type="InterPro" id="IPR004518">
    <property type="entry name" value="MazG-like_dom"/>
</dbReference>
<dbReference type="Gene3D" id="1.10.287.1080">
    <property type="entry name" value="MazG-like"/>
    <property type="match status" value="2"/>
</dbReference>
<dbReference type="InterPro" id="IPR035996">
    <property type="entry name" value="4pyrrol_Methylase_sf"/>
</dbReference>
<dbReference type="OrthoDB" id="9808939at2"/>
<feature type="domain" description="Tetrapyrrole methylase" evidence="2">
    <location>
        <begin position="7"/>
        <end position="212"/>
    </location>
</feature>
<gene>
    <name evidence="4" type="ORF">DFP98_12263</name>
</gene>
<dbReference type="InterPro" id="IPR011551">
    <property type="entry name" value="NTP_PyrPHydrolase_MazG"/>
</dbReference>
<dbReference type="SUPFAM" id="SSF101386">
    <property type="entry name" value="all-alpha NTP pyrophosphatases"/>
    <property type="match status" value="2"/>
</dbReference>
<dbReference type="NCBIfam" id="TIGR00444">
    <property type="entry name" value="mazG"/>
    <property type="match status" value="1"/>
</dbReference>
<comment type="caution">
    <text evidence="4">The sequence shown here is derived from an EMBL/GenBank/DDBJ whole genome shotgun (WGS) entry which is preliminary data.</text>
</comment>
<dbReference type="Pfam" id="PF03819">
    <property type="entry name" value="MazG"/>
    <property type="match status" value="2"/>
</dbReference>
<dbReference type="GO" id="GO:0046081">
    <property type="term" value="P:dUTP catabolic process"/>
    <property type="evidence" value="ECO:0007669"/>
    <property type="project" value="TreeGrafter"/>
</dbReference>
<keyword evidence="1" id="KW-0175">Coiled coil</keyword>
<dbReference type="InterPro" id="IPR014777">
    <property type="entry name" value="4pyrrole_Mease_sub1"/>
</dbReference>
<dbReference type="GO" id="GO:0046061">
    <property type="term" value="P:dATP catabolic process"/>
    <property type="evidence" value="ECO:0007669"/>
    <property type="project" value="TreeGrafter"/>
</dbReference>
<dbReference type="GO" id="GO:0047429">
    <property type="term" value="F:nucleoside triphosphate diphosphatase activity"/>
    <property type="evidence" value="ECO:0007669"/>
    <property type="project" value="InterPro"/>
</dbReference>
<dbReference type="CDD" id="cd11529">
    <property type="entry name" value="NTP-PPase_MazG_Cterm"/>
    <property type="match status" value="1"/>
</dbReference>
<protein>
    <submittedName>
        <fullName evidence="4">Tetrapyrrole methylase family protein/MazG family protein</fullName>
    </submittedName>
</protein>
<dbReference type="FunFam" id="1.10.287.1080:FF:000003">
    <property type="entry name" value="Nucleoside triphosphate pyrophosphohydrolase"/>
    <property type="match status" value="1"/>
</dbReference>
<feature type="coiled-coil region" evidence="1">
    <location>
        <begin position="339"/>
        <end position="366"/>
    </location>
</feature>
<keyword evidence="4" id="KW-0808">Transferase</keyword>
<dbReference type="PANTHER" id="PTHR30522">
    <property type="entry name" value="NUCLEOSIDE TRIPHOSPHATE PYROPHOSPHOHYDROLASE"/>
    <property type="match status" value="1"/>
</dbReference>
<keyword evidence="4" id="KW-0489">Methyltransferase</keyword>
<evidence type="ECO:0000313" key="5">
    <source>
        <dbReference type="Proteomes" id="UP000256977"/>
    </source>
</evidence>
<reference evidence="4 5" key="1">
    <citation type="submission" date="2018-07" db="EMBL/GenBank/DDBJ databases">
        <title>Genomic Encyclopedia of Type Strains, Phase III (KMG-III): the genomes of soil and plant-associated and newly described type strains.</title>
        <authorList>
            <person name="Whitman W."/>
        </authorList>
    </citation>
    <scope>NUCLEOTIDE SEQUENCE [LARGE SCALE GENOMIC DNA]</scope>
    <source>
        <strain evidence="4 5">CECT 7287</strain>
    </source>
</reference>
<dbReference type="Proteomes" id="UP000256977">
    <property type="component" value="Unassembled WGS sequence"/>
</dbReference>
<dbReference type="GO" id="GO:0032259">
    <property type="term" value="P:methylation"/>
    <property type="evidence" value="ECO:0007669"/>
    <property type="project" value="UniProtKB-KW"/>
</dbReference>
<dbReference type="SUPFAM" id="SSF53790">
    <property type="entry name" value="Tetrapyrrole methylase"/>
    <property type="match status" value="1"/>
</dbReference>
<dbReference type="PIRSF" id="PIRSF002845">
    <property type="entry name" value="Ttrprl_mtas_MazG"/>
    <property type="match status" value="1"/>
</dbReference>
<dbReference type="GO" id="GO:0046052">
    <property type="term" value="P:UTP catabolic process"/>
    <property type="evidence" value="ECO:0007669"/>
    <property type="project" value="TreeGrafter"/>
</dbReference>
<dbReference type="FunFam" id="1.10.287.1080:FF:000001">
    <property type="entry name" value="Nucleoside triphosphate pyrophosphohydrolase"/>
    <property type="match status" value="1"/>
</dbReference>
<evidence type="ECO:0000259" key="3">
    <source>
        <dbReference type="Pfam" id="PF03819"/>
    </source>
</evidence>
<dbReference type="EMBL" id="QRDZ01000022">
    <property type="protein sequence ID" value="RED64511.1"/>
    <property type="molecule type" value="Genomic_DNA"/>
</dbReference>
<keyword evidence="5" id="KW-1185">Reference proteome</keyword>
<evidence type="ECO:0000259" key="2">
    <source>
        <dbReference type="Pfam" id="PF00590"/>
    </source>
</evidence>
<dbReference type="InterPro" id="IPR048011">
    <property type="entry name" value="NTP-PPase_MazG-like_C"/>
</dbReference>
<dbReference type="GO" id="GO:0006950">
    <property type="term" value="P:response to stress"/>
    <property type="evidence" value="ECO:0007669"/>
    <property type="project" value="UniProtKB-ARBA"/>
</dbReference>
<dbReference type="GO" id="GO:0046047">
    <property type="term" value="P:TTP catabolic process"/>
    <property type="evidence" value="ECO:0007669"/>
    <property type="project" value="TreeGrafter"/>
</dbReference>
<dbReference type="CDD" id="cd11528">
    <property type="entry name" value="NTP-PPase_MazG_Nterm"/>
    <property type="match status" value="1"/>
</dbReference>
<proteinExistence type="predicted"/>
<dbReference type="InterPro" id="IPR035013">
    <property type="entry name" value="YabN_N"/>
</dbReference>
<dbReference type="NCBIfam" id="NF007113">
    <property type="entry name" value="PRK09562.1"/>
    <property type="match status" value="1"/>
</dbReference>
<dbReference type="AlphaFoldDB" id="A0A3D9IRT5"/>
<dbReference type="InterPro" id="IPR024180">
    <property type="entry name" value="Tetrapyrrole_Mease/MazG_pred"/>
</dbReference>
<dbReference type="CDD" id="cd11723">
    <property type="entry name" value="YabN_N_like"/>
    <property type="match status" value="1"/>
</dbReference>
<accession>A0A3D9IRT5</accession>
<dbReference type="Pfam" id="PF00590">
    <property type="entry name" value="TP_methylase"/>
    <property type="match status" value="1"/>
</dbReference>
<dbReference type="GO" id="GO:0046076">
    <property type="term" value="P:dTTP catabolic process"/>
    <property type="evidence" value="ECO:0007669"/>
    <property type="project" value="TreeGrafter"/>
</dbReference>
<dbReference type="PANTHER" id="PTHR30522:SF0">
    <property type="entry name" value="NUCLEOSIDE TRIPHOSPHATE PYROPHOSPHOHYDROLASE"/>
    <property type="match status" value="1"/>
</dbReference>
<dbReference type="Gene3D" id="3.40.1010.10">
    <property type="entry name" value="Cobalt-precorrin-4 Transmethylase, Domain 1"/>
    <property type="match status" value="1"/>
</dbReference>
<evidence type="ECO:0000313" key="4">
    <source>
        <dbReference type="EMBL" id="RED64511.1"/>
    </source>
</evidence>
<dbReference type="GO" id="GO:0006203">
    <property type="term" value="P:dGTP catabolic process"/>
    <property type="evidence" value="ECO:0007669"/>
    <property type="project" value="TreeGrafter"/>
</dbReference>
<dbReference type="GO" id="GO:0008168">
    <property type="term" value="F:methyltransferase activity"/>
    <property type="evidence" value="ECO:0007669"/>
    <property type="project" value="UniProtKB-KW"/>
</dbReference>
<feature type="domain" description="NTP pyrophosphohydrolase MazG-like" evidence="3">
    <location>
        <begin position="261"/>
        <end position="334"/>
    </location>
</feature>
<organism evidence="4 5">
    <name type="scientific">Cohnella phaseoli</name>
    <dbReference type="NCBI Taxonomy" id="456490"/>
    <lineage>
        <taxon>Bacteria</taxon>
        <taxon>Bacillati</taxon>
        <taxon>Bacillota</taxon>
        <taxon>Bacilli</taxon>
        <taxon>Bacillales</taxon>
        <taxon>Paenibacillaceae</taxon>
        <taxon>Cohnella</taxon>
    </lineage>
</organism>
<evidence type="ECO:0000256" key="1">
    <source>
        <dbReference type="SAM" id="Coils"/>
    </source>
</evidence>
<dbReference type="InterPro" id="IPR048015">
    <property type="entry name" value="NTP-PPase_MazG-like_N"/>
</dbReference>